<proteinExistence type="predicted"/>
<evidence type="ECO:0000259" key="1">
    <source>
        <dbReference type="Pfam" id="PF05670"/>
    </source>
</evidence>
<dbReference type="InterPro" id="IPR008532">
    <property type="entry name" value="NFACT_RNA-bd"/>
</dbReference>
<comment type="caution">
    <text evidence="2">The sequence shown here is derived from an EMBL/GenBank/DDBJ whole genome shotgun (WGS) entry which is preliminary data.</text>
</comment>
<dbReference type="PANTHER" id="PTHR15239:SF6">
    <property type="entry name" value="RIBOSOME QUALITY CONTROL COMPLEX SUBUNIT NEMF"/>
    <property type="match status" value="1"/>
</dbReference>
<name>A0A645GLE2_9ZZZZ</name>
<gene>
    <name evidence="2" type="primary">yloA_27</name>
    <name evidence="2" type="ORF">SDC9_174969</name>
</gene>
<dbReference type="PANTHER" id="PTHR15239">
    <property type="entry name" value="NUCLEAR EXPORT MEDIATOR FACTOR NEMF"/>
    <property type="match status" value="1"/>
</dbReference>
<dbReference type="EMBL" id="VSSQ01077472">
    <property type="protein sequence ID" value="MPN27535.1"/>
    <property type="molecule type" value="Genomic_DNA"/>
</dbReference>
<dbReference type="Pfam" id="PF05670">
    <property type="entry name" value="NFACT-R_1"/>
    <property type="match status" value="1"/>
</dbReference>
<dbReference type="Pfam" id="PF05833">
    <property type="entry name" value="NFACT_N"/>
    <property type="match status" value="1"/>
</dbReference>
<evidence type="ECO:0000313" key="2">
    <source>
        <dbReference type="EMBL" id="MPN27535.1"/>
    </source>
</evidence>
<dbReference type="GO" id="GO:0000049">
    <property type="term" value="F:tRNA binding"/>
    <property type="evidence" value="ECO:0007669"/>
    <property type="project" value="TreeGrafter"/>
</dbReference>
<feature type="domain" description="NFACT RNA-binding" evidence="1">
    <location>
        <begin position="108"/>
        <end position="196"/>
    </location>
</feature>
<reference evidence="2" key="1">
    <citation type="submission" date="2019-08" db="EMBL/GenBank/DDBJ databases">
        <authorList>
            <person name="Kucharzyk K."/>
            <person name="Murdoch R.W."/>
            <person name="Higgins S."/>
            <person name="Loffler F."/>
        </authorList>
    </citation>
    <scope>NUCLEOTIDE SEQUENCE</scope>
</reference>
<dbReference type="GO" id="GO:1990112">
    <property type="term" value="C:RQC complex"/>
    <property type="evidence" value="ECO:0007669"/>
    <property type="project" value="TreeGrafter"/>
</dbReference>
<sequence>MPDIYSDDPSQNQISIAVDPELSLLDNAKYYYARYNKLKRAQSSLTHQVKQTQGEIQYLFSIEIGLDTADNSSDILDIRGELIASGYIKQSKKQRPPTRQSRPLKISTSDGLEILIGKNNVQNDEITFKTAQLNDIWLHVKDFPGSHVVIRNSKQSLSDDVLYLAAQFAAFFSKAKMSAKVPVDYTKRRNVKKPSGSKPGFVTYSAQKTLYITPDHQLIEQILKEQEKG</sequence>
<accession>A0A645GLE2</accession>
<dbReference type="GO" id="GO:0072344">
    <property type="term" value="P:rescue of stalled ribosome"/>
    <property type="evidence" value="ECO:0007669"/>
    <property type="project" value="TreeGrafter"/>
</dbReference>
<organism evidence="2">
    <name type="scientific">bioreactor metagenome</name>
    <dbReference type="NCBI Taxonomy" id="1076179"/>
    <lineage>
        <taxon>unclassified sequences</taxon>
        <taxon>metagenomes</taxon>
        <taxon>ecological metagenomes</taxon>
    </lineage>
</organism>
<protein>
    <recommendedName>
        <fullName evidence="1">NFACT RNA-binding domain-containing protein</fullName>
    </recommendedName>
</protein>
<dbReference type="InterPro" id="IPR051608">
    <property type="entry name" value="RQC_Subunit_NEMF"/>
</dbReference>
<dbReference type="AlphaFoldDB" id="A0A645GLE2"/>
<dbReference type="GO" id="GO:0043023">
    <property type="term" value="F:ribosomal large subunit binding"/>
    <property type="evidence" value="ECO:0007669"/>
    <property type="project" value="TreeGrafter"/>
</dbReference>